<name>A0A210PFY2_MIZYE</name>
<feature type="signal peptide" evidence="5">
    <location>
        <begin position="1"/>
        <end position="20"/>
    </location>
</feature>
<comment type="subcellular location">
    <subcellularLocation>
        <location evidence="1">Secreted</location>
    </subcellularLocation>
</comment>
<evidence type="ECO:0000313" key="8">
    <source>
        <dbReference type="Proteomes" id="UP000242188"/>
    </source>
</evidence>
<dbReference type="Proteomes" id="UP000242188">
    <property type="component" value="Unassembled WGS sequence"/>
</dbReference>
<dbReference type="InterPro" id="IPR050822">
    <property type="entry name" value="Cerebellin_Synaptic_Org"/>
</dbReference>
<dbReference type="SMART" id="SM00110">
    <property type="entry name" value="C1Q"/>
    <property type="match status" value="1"/>
</dbReference>
<evidence type="ECO:0000313" key="7">
    <source>
        <dbReference type="EMBL" id="OWF35356.1"/>
    </source>
</evidence>
<evidence type="ECO:0000256" key="4">
    <source>
        <dbReference type="SAM" id="Coils"/>
    </source>
</evidence>
<evidence type="ECO:0000256" key="2">
    <source>
        <dbReference type="ARBA" id="ARBA00022525"/>
    </source>
</evidence>
<evidence type="ECO:0000256" key="3">
    <source>
        <dbReference type="ARBA" id="ARBA00022729"/>
    </source>
</evidence>
<feature type="coiled-coil region" evidence="4">
    <location>
        <begin position="43"/>
        <end position="88"/>
    </location>
</feature>
<dbReference type="Gene3D" id="2.60.120.40">
    <property type="match status" value="1"/>
</dbReference>
<keyword evidence="2" id="KW-0964">Secreted</keyword>
<dbReference type="InterPro" id="IPR008983">
    <property type="entry name" value="Tumour_necrosis_fac-like_dom"/>
</dbReference>
<reference evidence="7 8" key="1">
    <citation type="journal article" date="2017" name="Nat. Ecol. Evol.">
        <title>Scallop genome provides insights into evolution of bilaterian karyotype and development.</title>
        <authorList>
            <person name="Wang S."/>
            <person name="Zhang J."/>
            <person name="Jiao W."/>
            <person name="Li J."/>
            <person name="Xun X."/>
            <person name="Sun Y."/>
            <person name="Guo X."/>
            <person name="Huan P."/>
            <person name="Dong B."/>
            <person name="Zhang L."/>
            <person name="Hu X."/>
            <person name="Sun X."/>
            <person name="Wang J."/>
            <person name="Zhao C."/>
            <person name="Wang Y."/>
            <person name="Wang D."/>
            <person name="Huang X."/>
            <person name="Wang R."/>
            <person name="Lv J."/>
            <person name="Li Y."/>
            <person name="Zhang Z."/>
            <person name="Liu B."/>
            <person name="Lu W."/>
            <person name="Hui Y."/>
            <person name="Liang J."/>
            <person name="Zhou Z."/>
            <person name="Hou R."/>
            <person name="Li X."/>
            <person name="Liu Y."/>
            <person name="Li H."/>
            <person name="Ning X."/>
            <person name="Lin Y."/>
            <person name="Zhao L."/>
            <person name="Xing Q."/>
            <person name="Dou J."/>
            <person name="Li Y."/>
            <person name="Mao J."/>
            <person name="Guo H."/>
            <person name="Dou H."/>
            <person name="Li T."/>
            <person name="Mu C."/>
            <person name="Jiang W."/>
            <person name="Fu Q."/>
            <person name="Fu X."/>
            <person name="Miao Y."/>
            <person name="Liu J."/>
            <person name="Yu Q."/>
            <person name="Li R."/>
            <person name="Liao H."/>
            <person name="Li X."/>
            <person name="Kong Y."/>
            <person name="Jiang Z."/>
            <person name="Chourrout D."/>
            <person name="Li R."/>
            <person name="Bao Z."/>
        </authorList>
    </citation>
    <scope>NUCLEOTIDE SEQUENCE [LARGE SCALE GENOMIC DNA]</scope>
    <source>
        <strain evidence="7 8">PY_sf001</strain>
    </source>
</reference>
<proteinExistence type="predicted"/>
<dbReference type="SUPFAM" id="SSF49842">
    <property type="entry name" value="TNF-like"/>
    <property type="match status" value="1"/>
</dbReference>
<dbReference type="OrthoDB" id="6152022at2759"/>
<dbReference type="Pfam" id="PF00386">
    <property type="entry name" value="C1q"/>
    <property type="match status" value="1"/>
</dbReference>
<dbReference type="InterPro" id="IPR001073">
    <property type="entry name" value="C1q_dom"/>
</dbReference>
<organism evidence="7 8">
    <name type="scientific">Mizuhopecten yessoensis</name>
    <name type="common">Japanese scallop</name>
    <name type="synonym">Patinopecten yessoensis</name>
    <dbReference type="NCBI Taxonomy" id="6573"/>
    <lineage>
        <taxon>Eukaryota</taxon>
        <taxon>Metazoa</taxon>
        <taxon>Spiralia</taxon>
        <taxon>Lophotrochozoa</taxon>
        <taxon>Mollusca</taxon>
        <taxon>Bivalvia</taxon>
        <taxon>Autobranchia</taxon>
        <taxon>Pteriomorphia</taxon>
        <taxon>Pectinida</taxon>
        <taxon>Pectinoidea</taxon>
        <taxon>Pectinidae</taxon>
        <taxon>Mizuhopecten</taxon>
    </lineage>
</organism>
<accession>A0A210PFY2</accession>
<dbReference type="GO" id="GO:0005576">
    <property type="term" value="C:extracellular region"/>
    <property type="evidence" value="ECO:0007669"/>
    <property type="project" value="UniProtKB-SubCell"/>
</dbReference>
<feature type="chain" id="PRO_5013278825" description="C1q domain-containing protein" evidence="5">
    <location>
        <begin position="21"/>
        <end position="314"/>
    </location>
</feature>
<dbReference type="PANTHER" id="PTHR22923">
    <property type="entry name" value="CEREBELLIN-RELATED"/>
    <property type="match status" value="1"/>
</dbReference>
<dbReference type="EMBL" id="NEDP02076731">
    <property type="protein sequence ID" value="OWF35356.1"/>
    <property type="molecule type" value="Genomic_DNA"/>
</dbReference>
<evidence type="ECO:0000256" key="1">
    <source>
        <dbReference type="ARBA" id="ARBA00004613"/>
    </source>
</evidence>
<dbReference type="PRINTS" id="PR00007">
    <property type="entry name" value="COMPLEMNTC1Q"/>
</dbReference>
<sequence>MSARLVIVLWLFGSICEINGAALSADDMFQRWTDFVATYDNKVAKLESLLTEKDERISLLEAKLDIEIEKKNSEMAQLKRDMTMLIQNTNILNKYKSAFTDEFEGKDVEEMELNVDIENSPTVARPENNAGLQKFKGDNTTHTNISKTVRHDDKDIKVDRLDGSRRGVERETLRRYRRVAPTPTVAFHTKMSSPRTLANGITIMFDEEALDQGNGYNQHDGIYTVPVSGTYVMTWKVLSAIHSVIHTSLVVNGVVMGNSDTDSEDITDIHQTTAIVVLRLNQGDLVLVRVTGTNLGGIVSDTFHGKATFSGWKI</sequence>
<protein>
    <recommendedName>
        <fullName evidence="6">C1q domain-containing protein</fullName>
    </recommendedName>
</protein>
<feature type="domain" description="C1q" evidence="6">
    <location>
        <begin position="180"/>
        <end position="314"/>
    </location>
</feature>
<comment type="caution">
    <text evidence="7">The sequence shown here is derived from an EMBL/GenBank/DDBJ whole genome shotgun (WGS) entry which is preliminary data.</text>
</comment>
<keyword evidence="3 5" id="KW-0732">Signal</keyword>
<dbReference type="AlphaFoldDB" id="A0A210PFY2"/>
<keyword evidence="4" id="KW-0175">Coiled coil</keyword>
<evidence type="ECO:0000259" key="6">
    <source>
        <dbReference type="PROSITE" id="PS50871"/>
    </source>
</evidence>
<evidence type="ECO:0000256" key="5">
    <source>
        <dbReference type="SAM" id="SignalP"/>
    </source>
</evidence>
<dbReference type="PANTHER" id="PTHR22923:SF116">
    <property type="entry name" value="C1Q DOMAIN-CONTAINING PROTEIN"/>
    <property type="match status" value="1"/>
</dbReference>
<gene>
    <name evidence="7" type="ORF">KP79_PYT19483</name>
</gene>
<dbReference type="PROSITE" id="PS50871">
    <property type="entry name" value="C1Q"/>
    <property type="match status" value="1"/>
</dbReference>
<keyword evidence="8" id="KW-1185">Reference proteome</keyword>